<evidence type="ECO:0000256" key="4">
    <source>
        <dbReference type="ARBA" id="ARBA00022435"/>
    </source>
</evidence>
<dbReference type="FunFam" id="3.20.20.360:FF:000001">
    <property type="entry name" value="Malate synthase"/>
    <property type="match status" value="1"/>
</dbReference>
<dbReference type="GO" id="GO:0006097">
    <property type="term" value="P:glyoxylate cycle"/>
    <property type="evidence" value="ECO:0007669"/>
    <property type="project" value="UniProtKB-KW"/>
</dbReference>
<dbReference type="GO" id="GO:0005782">
    <property type="term" value="C:peroxisomal matrix"/>
    <property type="evidence" value="ECO:0007669"/>
    <property type="project" value="TreeGrafter"/>
</dbReference>
<dbReference type="InterPro" id="IPR044856">
    <property type="entry name" value="Malate_synth_C_sf"/>
</dbReference>
<evidence type="ECO:0000259" key="10">
    <source>
        <dbReference type="Pfam" id="PF01274"/>
    </source>
</evidence>
<evidence type="ECO:0000256" key="1">
    <source>
        <dbReference type="ARBA" id="ARBA00004275"/>
    </source>
</evidence>
<gene>
    <name evidence="13" type="ORF">G7Z17_g2381</name>
</gene>
<dbReference type="InterPro" id="IPR046363">
    <property type="entry name" value="MS_N_TIM-barrel_dom"/>
</dbReference>
<comment type="catalytic activity">
    <reaction evidence="8">
        <text>glyoxylate + acetyl-CoA + H2O = (S)-malate + CoA + H(+)</text>
        <dbReference type="Rhea" id="RHEA:18181"/>
        <dbReference type="ChEBI" id="CHEBI:15377"/>
        <dbReference type="ChEBI" id="CHEBI:15378"/>
        <dbReference type="ChEBI" id="CHEBI:15589"/>
        <dbReference type="ChEBI" id="CHEBI:36655"/>
        <dbReference type="ChEBI" id="CHEBI:57287"/>
        <dbReference type="ChEBI" id="CHEBI:57288"/>
        <dbReference type="EC" id="2.3.3.9"/>
    </reaction>
</comment>
<keyword evidence="7" id="KW-0576">Peroxisome</keyword>
<dbReference type="GO" id="GO:0006099">
    <property type="term" value="P:tricarboxylic acid cycle"/>
    <property type="evidence" value="ECO:0007669"/>
    <property type="project" value="UniProtKB-KW"/>
</dbReference>
<feature type="active site" description="Proton acceptor" evidence="9">
    <location>
        <position position="168"/>
    </location>
</feature>
<dbReference type="EMBL" id="JAANBB010000023">
    <property type="protein sequence ID" value="KAF7555158.1"/>
    <property type="molecule type" value="Genomic_DNA"/>
</dbReference>
<dbReference type="InterPro" id="IPR001465">
    <property type="entry name" value="Malate_synthase_TIM"/>
</dbReference>
<comment type="similarity">
    <text evidence="2">Belongs to the malate synthase family.</text>
</comment>
<evidence type="ECO:0000256" key="5">
    <source>
        <dbReference type="ARBA" id="ARBA00022532"/>
    </source>
</evidence>
<dbReference type="PANTHER" id="PTHR42902:SF1">
    <property type="entry name" value="MALATE SYNTHASE 1-RELATED"/>
    <property type="match status" value="1"/>
</dbReference>
<dbReference type="InterPro" id="IPR048355">
    <property type="entry name" value="MS_C"/>
</dbReference>
<feature type="domain" description="Malate synthase N-terminal" evidence="11">
    <location>
        <begin position="12"/>
        <end position="71"/>
    </location>
</feature>
<keyword evidence="5" id="KW-0816">Tricarboxylic acid cycle</keyword>
<organism evidence="13 14">
    <name type="scientific">Cylindrodendrum hubeiense</name>
    <dbReference type="NCBI Taxonomy" id="595255"/>
    <lineage>
        <taxon>Eukaryota</taxon>
        <taxon>Fungi</taxon>
        <taxon>Dikarya</taxon>
        <taxon>Ascomycota</taxon>
        <taxon>Pezizomycotina</taxon>
        <taxon>Sordariomycetes</taxon>
        <taxon>Hypocreomycetidae</taxon>
        <taxon>Hypocreales</taxon>
        <taxon>Nectriaceae</taxon>
        <taxon>Cylindrodendrum</taxon>
    </lineage>
</organism>
<evidence type="ECO:0000259" key="12">
    <source>
        <dbReference type="Pfam" id="PF20659"/>
    </source>
</evidence>
<evidence type="ECO:0000256" key="9">
    <source>
        <dbReference type="PIRSR" id="PIRSR001363-1"/>
    </source>
</evidence>
<dbReference type="Proteomes" id="UP000722485">
    <property type="component" value="Unassembled WGS sequence"/>
</dbReference>
<evidence type="ECO:0000313" key="13">
    <source>
        <dbReference type="EMBL" id="KAF7555158.1"/>
    </source>
</evidence>
<feature type="domain" description="Malate synthase TIM barrel" evidence="10">
    <location>
        <begin position="164"/>
        <end position="403"/>
    </location>
</feature>
<dbReference type="GO" id="GO:0004474">
    <property type="term" value="F:malate synthase activity"/>
    <property type="evidence" value="ECO:0007669"/>
    <property type="project" value="UniProtKB-EC"/>
</dbReference>
<evidence type="ECO:0000256" key="7">
    <source>
        <dbReference type="ARBA" id="ARBA00023140"/>
    </source>
</evidence>
<evidence type="ECO:0000313" key="14">
    <source>
        <dbReference type="Proteomes" id="UP000722485"/>
    </source>
</evidence>
<comment type="caution">
    <text evidence="13">The sequence shown here is derived from an EMBL/GenBank/DDBJ whole genome shotgun (WGS) entry which is preliminary data.</text>
</comment>
<evidence type="ECO:0000256" key="6">
    <source>
        <dbReference type="ARBA" id="ARBA00022679"/>
    </source>
</evidence>
<dbReference type="CDD" id="cd00727">
    <property type="entry name" value="malate_synt_A"/>
    <property type="match status" value="1"/>
</dbReference>
<comment type="subcellular location">
    <subcellularLocation>
        <location evidence="1">Peroxisome</location>
    </subcellularLocation>
</comment>
<dbReference type="Gene3D" id="3.20.20.360">
    <property type="entry name" value="Malate synthase, domain 3"/>
    <property type="match status" value="1"/>
</dbReference>
<dbReference type="Pfam" id="PF01274">
    <property type="entry name" value="MS_TIM-barrel"/>
    <property type="match status" value="1"/>
</dbReference>
<dbReference type="PIRSF" id="PIRSF001363">
    <property type="entry name" value="Malate_synth"/>
    <property type="match status" value="1"/>
</dbReference>
<feature type="active site" description="Proton donor" evidence="9">
    <location>
        <position position="444"/>
    </location>
</feature>
<proteinExistence type="inferred from homology"/>
<protein>
    <recommendedName>
        <fullName evidence="3">malate synthase</fullName>
        <ecNumber evidence="3">2.3.3.9</ecNumber>
    </recommendedName>
</protein>
<reference evidence="13" key="1">
    <citation type="submission" date="2020-03" db="EMBL/GenBank/DDBJ databases">
        <title>Draft Genome Sequence of Cylindrodendrum hubeiense.</title>
        <authorList>
            <person name="Buettner E."/>
            <person name="Kellner H."/>
        </authorList>
    </citation>
    <scope>NUCLEOTIDE SEQUENCE</scope>
    <source>
        <strain evidence="13">IHI 201604</strain>
    </source>
</reference>
<dbReference type="Pfam" id="PF20659">
    <property type="entry name" value="MS_C"/>
    <property type="match status" value="1"/>
</dbReference>
<dbReference type="SUPFAM" id="SSF51645">
    <property type="entry name" value="Malate synthase G"/>
    <property type="match status" value="1"/>
</dbReference>
<evidence type="ECO:0000256" key="2">
    <source>
        <dbReference type="ARBA" id="ARBA00006394"/>
    </source>
</evidence>
<dbReference type="Gene3D" id="1.20.1220.12">
    <property type="entry name" value="Malate synthase, domain III"/>
    <property type="match status" value="1"/>
</dbReference>
<dbReference type="InterPro" id="IPR048356">
    <property type="entry name" value="MS_N"/>
</dbReference>
<feature type="domain" description="Malate synthase C-terminal" evidence="12">
    <location>
        <begin position="410"/>
        <end position="518"/>
    </location>
</feature>
<dbReference type="PANTHER" id="PTHR42902">
    <property type="entry name" value="MALATE SYNTHASE"/>
    <property type="match status" value="1"/>
</dbReference>
<dbReference type="OrthoDB" id="186072at2759"/>
<dbReference type="AlphaFoldDB" id="A0A9P5HCX5"/>
<evidence type="ECO:0000259" key="11">
    <source>
        <dbReference type="Pfam" id="PF20656"/>
    </source>
</evidence>
<keyword evidence="4" id="KW-0329">Glyoxylate bypass</keyword>
<accession>A0A9P5HCX5</accession>
<keyword evidence="6" id="KW-0808">Transferase</keyword>
<name>A0A9P5HCX5_9HYPO</name>
<dbReference type="NCBIfam" id="TIGR01344">
    <property type="entry name" value="malate_syn_A"/>
    <property type="match status" value="1"/>
</dbReference>
<keyword evidence="14" id="KW-1185">Reference proteome</keyword>
<dbReference type="FunFam" id="1.20.1220.12:FF:000001">
    <property type="entry name" value="Malate synthase"/>
    <property type="match status" value="1"/>
</dbReference>
<dbReference type="EC" id="2.3.3.9" evidence="3"/>
<sequence length="547" mass="61966">MVLVPHKPQQFAILGEVDDVGKKVLTDEACQFLSTLHRSFESTRKQLLRTREIREKKIDAGELPDFLSETKDIRDDRKWRGASPAPGLADRRVEITGPTDRKMIVNALNSNVYAYMADFEDSLTPTWNNVLQGQVNLLDAVRRQIDFTLGAKEYKLRTDRTLPTLICRTRGWHLDEEHFLVDGAPISGALFDFGLYFFHNAKELIARGFGPYFYLPKLESHHEARLWNDVYNVAQDFIGIPRGTIRGTVLIETITAVFEMDEANHIGGLNCGRWDYIFTFVKLFRNRPDFILPDRADVTMTVPFMDAYVRLLISTCHRRGVHAMGGMAALIPIKNNEEANAKAMANVRADKLREALAGHDGTWVAHPALAPIAEEIFNTYMPTANQTFRRPPLAQVTRDDLLNPNVPGNITIEGVKKNIHVCLVYIEAWLRGIGCSPINYLMEDAATAEVSRSQLWQWARHKTSTVEGIRLDKALMQRLLDEQVEELLKTAVAEHKFGLTAKYLREQITGEDYTSFLPSRKGGALRELKRCKMGIWGANHEGHGDPV</sequence>
<dbReference type="InterPro" id="IPR006252">
    <property type="entry name" value="Malate_synthA"/>
</dbReference>
<evidence type="ECO:0000256" key="3">
    <source>
        <dbReference type="ARBA" id="ARBA00012636"/>
    </source>
</evidence>
<dbReference type="InterPro" id="IPR011076">
    <property type="entry name" value="Malate_synth_sf"/>
</dbReference>
<dbReference type="Pfam" id="PF20656">
    <property type="entry name" value="MS_N"/>
    <property type="match status" value="1"/>
</dbReference>
<evidence type="ECO:0000256" key="8">
    <source>
        <dbReference type="ARBA" id="ARBA00047918"/>
    </source>
</evidence>